<keyword evidence="4" id="KW-1185">Reference proteome</keyword>
<reference evidence="3 4" key="1">
    <citation type="submission" date="2015-12" db="EMBL/GenBank/DDBJ databases">
        <title>Genome sequence of Aneurinibacillus soli.</title>
        <authorList>
            <person name="Lee J.S."/>
            <person name="Lee K.C."/>
            <person name="Kim K.K."/>
            <person name="Lee B.W."/>
        </authorList>
    </citation>
    <scope>NUCLEOTIDE SEQUENCE [LARGE SCALE GENOMIC DNA]</scope>
    <source>
        <strain evidence="3 4">CB4</strain>
    </source>
</reference>
<keyword evidence="2" id="KW-0732">Signal</keyword>
<feature type="transmembrane region" description="Helical" evidence="1">
    <location>
        <begin position="249"/>
        <end position="266"/>
    </location>
</feature>
<keyword evidence="1" id="KW-0812">Transmembrane</keyword>
<name>A0A0U5AZF3_9BACL</name>
<feature type="chain" id="PRO_5041726368" evidence="2">
    <location>
        <begin position="25"/>
        <end position="274"/>
    </location>
</feature>
<feature type="transmembrane region" description="Helical" evidence="1">
    <location>
        <begin position="193"/>
        <end position="214"/>
    </location>
</feature>
<dbReference type="OrthoDB" id="2942116at2"/>
<dbReference type="EMBL" id="AP017312">
    <property type="protein sequence ID" value="BAU29157.1"/>
    <property type="molecule type" value="Genomic_DNA"/>
</dbReference>
<keyword evidence="1" id="KW-0472">Membrane</keyword>
<sequence>MKKLLSVFSIVIAIVLGTHSVVFAANEGLFMHQDTVIPAGQTVENVIVTGGNAEIYGHVRDAVIVFNGDLTLGKSAQVGGIVVVIGGKISQETGAQLQEYVLNIAFDNAVKNSLFIAGGSLLGIWFIQIVLSLLLILLPVLTVYVVKHRLHPFVAQIRHSLIQLLMIGFVASLMVSAISILLSITVIGIPFVVLLLLLVLLFFVIGLTAISIRIAEWMPNNSQMDTWLQAFTGALIVMAAVNIPLLGGFVFLCLLWVSLGIMVVWVKEKIQKKG</sequence>
<evidence type="ECO:0000256" key="1">
    <source>
        <dbReference type="SAM" id="Phobius"/>
    </source>
</evidence>
<feature type="signal peptide" evidence="2">
    <location>
        <begin position="1"/>
        <end position="24"/>
    </location>
</feature>
<proteinExistence type="predicted"/>
<dbReference type="AlphaFoldDB" id="A0A0U5AZF3"/>
<dbReference type="RefSeq" id="WP_096466861.1">
    <property type="nucleotide sequence ID" value="NZ_AP017312.1"/>
</dbReference>
<organism evidence="3 4">
    <name type="scientific">Aneurinibacillus soli</name>
    <dbReference type="NCBI Taxonomy" id="1500254"/>
    <lineage>
        <taxon>Bacteria</taxon>
        <taxon>Bacillati</taxon>
        <taxon>Bacillota</taxon>
        <taxon>Bacilli</taxon>
        <taxon>Bacillales</taxon>
        <taxon>Paenibacillaceae</taxon>
        <taxon>Aneurinibacillus group</taxon>
        <taxon>Aneurinibacillus</taxon>
    </lineage>
</organism>
<keyword evidence="1" id="KW-1133">Transmembrane helix</keyword>
<protein>
    <submittedName>
        <fullName evidence="3">Uncharacterized protein</fullName>
    </submittedName>
</protein>
<accession>A0A0U5AZF3</accession>
<gene>
    <name evidence="3" type="ORF">CB4_03338</name>
</gene>
<feature type="transmembrane region" description="Helical" evidence="1">
    <location>
        <begin position="122"/>
        <end position="144"/>
    </location>
</feature>
<evidence type="ECO:0000313" key="4">
    <source>
        <dbReference type="Proteomes" id="UP000217696"/>
    </source>
</evidence>
<dbReference type="Proteomes" id="UP000217696">
    <property type="component" value="Chromosome"/>
</dbReference>
<evidence type="ECO:0000256" key="2">
    <source>
        <dbReference type="SAM" id="SignalP"/>
    </source>
</evidence>
<feature type="transmembrane region" description="Helical" evidence="1">
    <location>
        <begin position="164"/>
        <end position="187"/>
    </location>
</feature>
<dbReference type="KEGG" id="asoc:CB4_03338"/>
<evidence type="ECO:0000313" key="3">
    <source>
        <dbReference type="EMBL" id="BAU29157.1"/>
    </source>
</evidence>